<dbReference type="Pfam" id="PF01329">
    <property type="entry name" value="Pterin_4a"/>
    <property type="match status" value="1"/>
</dbReference>
<keyword evidence="5" id="KW-0732">Signal</keyword>
<evidence type="ECO:0000256" key="5">
    <source>
        <dbReference type="SAM" id="SignalP"/>
    </source>
</evidence>
<dbReference type="HOGENOM" id="CLU_081974_2_2_1"/>
<keyword evidence="7" id="KW-1185">Reference proteome</keyword>
<evidence type="ECO:0000256" key="3">
    <source>
        <dbReference type="ARBA" id="ARBA00013252"/>
    </source>
</evidence>
<dbReference type="InterPro" id="IPR036428">
    <property type="entry name" value="PCD_sf"/>
</dbReference>
<feature type="chain" id="PRO_5004834742" description="4a-hydroxytetrahydrobiopterin dehydratase" evidence="5">
    <location>
        <begin position="19"/>
        <end position="180"/>
    </location>
</feature>
<accession>W3VNW7</accession>
<dbReference type="AlphaFoldDB" id="W3VNW7"/>
<dbReference type="SUPFAM" id="SSF55248">
    <property type="entry name" value="PCD-like"/>
    <property type="match status" value="1"/>
</dbReference>
<dbReference type="GO" id="GO:0008124">
    <property type="term" value="F:4-alpha-hydroxytetrahydrobiopterin dehydratase activity"/>
    <property type="evidence" value="ECO:0007669"/>
    <property type="project" value="UniProtKB-EC"/>
</dbReference>
<dbReference type="EC" id="4.2.1.96" evidence="3"/>
<organism evidence="6 7">
    <name type="scientific">Moesziomyces aphidis</name>
    <name type="common">Pseudozyma aphidis</name>
    <dbReference type="NCBI Taxonomy" id="84754"/>
    <lineage>
        <taxon>Eukaryota</taxon>
        <taxon>Fungi</taxon>
        <taxon>Dikarya</taxon>
        <taxon>Basidiomycota</taxon>
        <taxon>Ustilaginomycotina</taxon>
        <taxon>Ustilaginomycetes</taxon>
        <taxon>Ustilaginales</taxon>
        <taxon>Ustilaginaceae</taxon>
        <taxon>Moesziomyces</taxon>
    </lineage>
</organism>
<comment type="similarity">
    <text evidence="2">Belongs to the pterin-4-alpha-carbinolamine dehydratase family.</text>
</comment>
<dbReference type="Proteomes" id="UP000019462">
    <property type="component" value="Unassembled WGS sequence"/>
</dbReference>
<dbReference type="PANTHER" id="PTHR42805:SF1">
    <property type="entry name" value="PTERIN-4-ALPHA-CARBINOLAMINE DEHYDRATASE-RELATED"/>
    <property type="match status" value="1"/>
</dbReference>
<comment type="catalytic activity">
    <reaction evidence="1">
        <text>(4aS,6R)-4a-hydroxy-L-erythro-5,6,7,8-tetrahydrobiopterin = (6R)-L-erythro-6,7-dihydrobiopterin + H2O</text>
        <dbReference type="Rhea" id="RHEA:11920"/>
        <dbReference type="ChEBI" id="CHEBI:15377"/>
        <dbReference type="ChEBI" id="CHEBI:15642"/>
        <dbReference type="ChEBI" id="CHEBI:43120"/>
        <dbReference type="EC" id="4.2.1.96"/>
    </reaction>
</comment>
<dbReference type="PANTHER" id="PTHR42805">
    <property type="entry name" value="PTERIN-4-ALPHA-CARBINOLAMINE DEHYDRATASE-RELATED"/>
    <property type="match status" value="1"/>
</dbReference>
<keyword evidence="4" id="KW-0456">Lyase</keyword>
<name>W3VNW7_MOEAP</name>
<evidence type="ECO:0000313" key="6">
    <source>
        <dbReference type="EMBL" id="ETS63219.1"/>
    </source>
</evidence>
<reference evidence="6 7" key="1">
    <citation type="journal article" date="2014" name="Genome Announc.">
        <title>Genome sequence of the basidiomycetous fungus Pseudozyma aphidis DSM70725, an efficient producer of biosurfactant mannosylerythritol lipids.</title>
        <authorList>
            <person name="Lorenz S."/>
            <person name="Guenther M."/>
            <person name="Grumaz C."/>
            <person name="Rupp S."/>
            <person name="Zibek S."/>
            <person name="Sohn K."/>
        </authorList>
    </citation>
    <scope>NUCLEOTIDE SEQUENCE [LARGE SCALE GENOMIC DNA]</scope>
    <source>
        <strain evidence="7">ATCC 32657 / CBS 517.83 / DSM 70725 / JCM 10318 / NBRC 10182 / NRRL Y-7954 / St-0401</strain>
    </source>
</reference>
<dbReference type="CDD" id="cd00913">
    <property type="entry name" value="PCD_DCoH_subfamily_a"/>
    <property type="match status" value="1"/>
</dbReference>
<evidence type="ECO:0000313" key="7">
    <source>
        <dbReference type="Proteomes" id="UP000019462"/>
    </source>
</evidence>
<comment type="caution">
    <text evidence="6">The sequence shown here is derived from an EMBL/GenBank/DDBJ whole genome shotgun (WGS) entry which is preliminary data.</text>
</comment>
<dbReference type="GO" id="GO:0006729">
    <property type="term" value="P:tetrahydrobiopterin biosynthetic process"/>
    <property type="evidence" value="ECO:0007669"/>
    <property type="project" value="InterPro"/>
</dbReference>
<sequence>MVPVILHRLCFAMQLARSALLRIIRAPAQPLTTSSRWISSTSRTMSSPPLQTQKCEPCTASLPAMSADEAKQLLSSLSGKWSLSPQPKTLLSSKLVHPDALHRTYKFKDYTSAQAFANQIGALAEAEGHHPAVMVEWGRVTVWWWSHAISGLHKNDFVMAAKTEELVHKAEGYTPPKPKA</sequence>
<dbReference type="EMBL" id="AWNI01000009">
    <property type="protein sequence ID" value="ETS63219.1"/>
    <property type="molecule type" value="Genomic_DNA"/>
</dbReference>
<evidence type="ECO:0000256" key="2">
    <source>
        <dbReference type="ARBA" id="ARBA00006472"/>
    </source>
</evidence>
<proteinExistence type="inferred from homology"/>
<protein>
    <recommendedName>
        <fullName evidence="3">4a-hydroxytetrahydrobiopterin dehydratase</fullName>
        <ecNumber evidence="3">4.2.1.96</ecNumber>
    </recommendedName>
</protein>
<dbReference type="HAMAP" id="MF_00434">
    <property type="entry name" value="Pterin_4_alpha"/>
    <property type="match status" value="1"/>
</dbReference>
<evidence type="ECO:0000256" key="1">
    <source>
        <dbReference type="ARBA" id="ARBA00001554"/>
    </source>
</evidence>
<dbReference type="Gene3D" id="3.30.1360.20">
    <property type="entry name" value="Transcriptional coactivator/pterin dehydratase"/>
    <property type="match status" value="1"/>
</dbReference>
<dbReference type="InterPro" id="IPR001533">
    <property type="entry name" value="Pterin_deHydtase"/>
</dbReference>
<gene>
    <name evidence="6" type="ORF">PaG_03005</name>
</gene>
<dbReference type="OrthoDB" id="277398at2759"/>
<evidence type="ECO:0000256" key="4">
    <source>
        <dbReference type="ARBA" id="ARBA00023239"/>
    </source>
</evidence>
<feature type="signal peptide" evidence="5">
    <location>
        <begin position="1"/>
        <end position="18"/>
    </location>
</feature>
<dbReference type="InterPro" id="IPR050376">
    <property type="entry name" value="Pterin-4-alpha-carb_dehyd"/>
</dbReference>